<dbReference type="EMBL" id="CM020619">
    <property type="protein sequence ID" value="KAK1865039.1"/>
    <property type="molecule type" value="Genomic_DNA"/>
</dbReference>
<dbReference type="Proteomes" id="UP000798662">
    <property type="component" value="Chromosome 2"/>
</dbReference>
<evidence type="ECO:0000313" key="1">
    <source>
        <dbReference type="EMBL" id="KAK1865039.1"/>
    </source>
</evidence>
<protein>
    <submittedName>
        <fullName evidence="1">Uncharacterized protein</fullName>
    </submittedName>
</protein>
<evidence type="ECO:0000313" key="2">
    <source>
        <dbReference type="Proteomes" id="UP000798662"/>
    </source>
</evidence>
<accession>A0ACC3C3Y2</accession>
<name>A0ACC3C3Y2_PYRYE</name>
<reference evidence="1" key="1">
    <citation type="submission" date="2019-11" db="EMBL/GenBank/DDBJ databases">
        <title>Nori genome reveals adaptations in red seaweeds to the harsh intertidal environment.</title>
        <authorList>
            <person name="Wang D."/>
            <person name="Mao Y."/>
        </authorList>
    </citation>
    <scope>NUCLEOTIDE SEQUENCE</scope>
    <source>
        <tissue evidence="1">Gametophyte</tissue>
    </source>
</reference>
<proteinExistence type="predicted"/>
<comment type="caution">
    <text evidence="1">The sequence shown here is derived from an EMBL/GenBank/DDBJ whole genome shotgun (WGS) entry which is preliminary data.</text>
</comment>
<organism evidence="1 2">
    <name type="scientific">Pyropia yezoensis</name>
    <name type="common">Susabi-nori</name>
    <name type="synonym">Porphyra yezoensis</name>
    <dbReference type="NCBI Taxonomy" id="2788"/>
    <lineage>
        <taxon>Eukaryota</taxon>
        <taxon>Rhodophyta</taxon>
        <taxon>Bangiophyceae</taxon>
        <taxon>Bangiales</taxon>
        <taxon>Bangiaceae</taxon>
        <taxon>Pyropia</taxon>
    </lineage>
</organism>
<sequence length="518" mass="52871">MARDAVVAADVGVGTPGVTDLNGWMVARGHAFAYAEYSKRYVGEETAARSARLGVWATDGGAVSVQSRSAPGAAAAAAAEAVAECRRRGDERAAAGFTLALVQLRLAVPGAVDAAAVAADLSTVEATVGVPARSGAASAPHAGTADIGDRPPPHKRPRLPVPLAHADPDAALMRAALLCLRAVADLRQGDFPAVVAAAGVLSAAFNACSPSYRSTAVVVGAAAREGQPPPRPRWVWFHRRALRALLLQCSATALTPADPRGAVVRAADALAALGLSMPAVRTDNPGRLRTILAATSLSNLDADCRHALAAAAAEGAARAELTRCSLAAAAPYVRAVVTFASSISDVRAAVACSAAARLLTGQYCVLLGEKAAASTALAQLEGVASEPSAAGVPVGTRLMAAVYCSTLTGRIITEFLSDSGGEELASVSRPRAAENGQVDAAVLFAQSLVGTGGAKEGRRAAEQWAADAGDLTTLIRVAKAAKRSSRRHLDVDGARMAKDSLASLSDELSERQRLAPRW</sequence>
<gene>
    <name evidence="1" type="ORF">I4F81_007574</name>
</gene>
<keyword evidence="2" id="KW-1185">Reference proteome</keyword>